<dbReference type="RefSeq" id="WP_183787548.1">
    <property type="nucleotide sequence ID" value="NZ_JACIBS010000020.1"/>
</dbReference>
<dbReference type="Proteomes" id="UP000564573">
    <property type="component" value="Unassembled WGS sequence"/>
</dbReference>
<dbReference type="AlphaFoldDB" id="A0A839XRG3"/>
<accession>A0A839XRG3</accession>
<name>A0A839XRG3_9PSEU</name>
<dbReference type="EMBL" id="JACIBS010000020">
    <property type="protein sequence ID" value="MBB3666382.1"/>
    <property type="molecule type" value="Genomic_DNA"/>
</dbReference>
<reference evidence="1 2" key="1">
    <citation type="submission" date="2020-08" db="EMBL/GenBank/DDBJ databases">
        <title>Sequencing the genomes of 1000 actinobacteria strains.</title>
        <authorList>
            <person name="Klenk H.-P."/>
        </authorList>
    </citation>
    <scope>NUCLEOTIDE SEQUENCE [LARGE SCALE GENOMIC DNA]</scope>
    <source>
        <strain evidence="1 2">DSM 45267</strain>
    </source>
</reference>
<comment type="caution">
    <text evidence="1">The sequence shown here is derived from an EMBL/GenBank/DDBJ whole genome shotgun (WGS) entry which is preliminary data.</text>
</comment>
<proteinExistence type="predicted"/>
<keyword evidence="2" id="KW-1185">Reference proteome</keyword>
<sequence length="103" mass="10636">MAATDIDRIEAVTAHAREHGLVGTISTIGVGGALPPTVWLNNTQAFIPWARAVSAETLTAHGNYQTCSGTLRDGTPVLVQAARGSEASLTIAVEDHPESGESA</sequence>
<gene>
    <name evidence="1" type="ORF">FB384_005344</name>
</gene>
<protein>
    <submittedName>
        <fullName evidence="1">Uncharacterized protein</fullName>
    </submittedName>
</protein>
<organism evidence="1 2">
    <name type="scientific">Prauserella sediminis</name>
    <dbReference type="NCBI Taxonomy" id="577680"/>
    <lineage>
        <taxon>Bacteria</taxon>
        <taxon>Bacillati</taxon>
        <taxon>Actinomycetota</taxon>
        <taxon>Actinomycetes</taxon>
        <taxon>Pseudonocardiales</taxon>
        <taxon>Pseudonocardiaceae</taxon>
        <taxon>Prauserella</taxon>
        <taxon>Prauserella salsuginis group</taxon>
    </lineage>
</organism>
<evidence type="ECO:0000313" key="2">
    <source>
        <dbReference type="Proteomes" id="UP000564573"/>
    </source>
</evidence>
<evidence type="ECO:0000313" key="1">
    <source>
        <dbReference type="EMBL" id="MBB3666382.1"/>
    </source>
</evidence>